<dbReference type="Proteomes" id="UP000717585">
    <property type="component" value="Unassembled WGS sequence"/>
</dbReference>
<reference evidence="1" key="1">
    <citation type="submission" date="2021-05" db="EMBL/GenBank/DDBJ databases">
        <title>A free-living protist that lacks canonical eukaryotic 1 DNA replication and segregation systems.</title>
        <authorList>
            <person name="Salas-Leiva D.E."/>
            <person name="Tromer E.C."/>
            <person name="Curtis B.A."/>
            <person name="Jerlstrom-Hultqvist J."/>
            <person name="Kolisko M."/>
            <person name="Yi Z."/>
            <person name="Salas-Leiva J.S."/>
            <person name="Gallot-Lavallee L."/>
            <person name="Kops G.J.P.L."/>
            <person name="Archibald J.M."/>
            <person name="Simpson A.G.B."/>
            <person name="Roger A.J."/>
        </authorList>
    </citation>
    <scope>NUCLEOTIDE SEQUENCE</scope>
    <source>
        <strain evidence="1">BICM</strain>
    </source>
</reference>
<keyword evidence="2" id="KW-1185">Reference proteome</keyword>
<gene>
    <name evidence="1" type="ORF">J8273_1368</name>
</gene>
<name>A0A8J6BGH7_9EUKA</name>
<accession>A0A8J6BGH7</accession>
<proteinExistence type="predicted"/>
<comment type="caution">
    <text evidence="1">The sequence shown here is derived from an EMBL/GenBank/DDBJ whole genome shotgun (WGS) entry which is preliminary data.</text>
</comment>
<evidence type="ECO:0000313" key="2">
    <source>
        <dbReference type="Proteomes" id="UP000717585"/>
    </source>
</evidence>
<organism evidence="1 2">
    <name type="scientific">Carpediemonas membranifera</name>
    <dbReference type="NCBI Taxonomy" id="201153"/>
    <lineage>
        <taxon>Eukaryota</taxon>
        <taxon>Metamonada</taxon>
        <taxon>Carpediemonas-like organisms</taxon>
        <taxon>Carpediemonas</taxon>
    </lineage>
</organism>
<sequence>MSISVTEKEALECRKRIEALFSEIKGGNMREKIDKSNCKEKEKMVEAWKFVCDLVHTPDTVQGKLAQVREYAAWLKHMRKFKAV</sequence>
<evidence type="ECO:0000313" key="1">
    <source>
        <dbReference type="EMBL" id="KAG9397017.1"/>
    </source>
</evidence>
<dbReference type="AlphaFoldDB" id="A0A8J6BGH7"/>
<dbReference type="EMBL" id="JAHDYR010000004">
    <property type="protein sequence ID" value="KAG9397017.1"/>
    <property type="molecule type" value="Genomic_DNA"/>
</dbReference>
<protein>
    <submittedName>
        <fullName evidence="1">Uncharacterized protein</fullName>
    </submittedName>
</protein>